<evidence type="ECO:0000313" key="2">
    <source>
        <dbReference type="Proteomes" id="UP000248606"/>
    </source>
</evidence>
<dbReference type="Proteomes" id="UP000248606">
    <property type="component" value="Unassembled WGS sequence"/>
</dbReference>
<organism evidence="1 2">
    <name type="scientific">Lawsonella clevelandensis</name>
    <dbReference type="NCBI Taxonomy" id="1528099"/>
    <lineage>
        <taxon>Bacteria</taxon>
        <taxon>Bacillati</taxon>
        <taxon>Actinomycetota</taxon>
        <taxon>Actinomycetes</taxon>
        <taxon>Mycobacteriales</taxon>
        <taxon>Lawsonellaceae</taxon>
        <taxon>Lawsonella</taxon>
    </lineage>
</organism>
<proteinExistence type="predicted"/>
<protein>
    <submittedName>
        <fullName evidence="1">Uncharacterized protein</fullName>
    </submittedName>
</protein>
<name>A0A2W5ICX2_9ACTN</name>
<reference evidence="1 2" key="1">
    <citation type="submission" date="2017-08" db="EMBL/GenBank/DDBJ databases">
        <title>Infants hospitalized years apart are colonized by the same room-sourced microbial strains.</title>
        <authorList>
            <person name="Brooks B."/>
            <person name="Olm M.R."/>
            <person name="Firek B.A."/>
            <person name="Baker R."/>
            <person name="Thomas B.C."/>
            <person name="Morowitz M.J."/>
            <person name="Banfield J.F."/>
        </authorList>
    </citation>
    <scope>NUCLEOTIDE SEQUENCE [LARGE SCALE GENOMIC DNA]</scope>
    <source>
        <strain evidence="1">S2_006_000_R1_57</strain>
    </source>
</reference>
<dbReference type="AlphaFoldDB" id="A0A2W5ICX2"/>
<dbReference type="RefSeq" id="WP_290598621.1">
    <property type="nucleotide sequence ID" value="NZ_CAKZIO010000008.1"/>
</dbReference>
<dbReference type="EMBL" id="QFOZ01000014">
    <property type="protein sequence ID" value="PZP88254.1"/>
    <property type="molecule type" value="Genomic_DNA"/>
</dbReference>
<comment type="caution">
    <text evidence="1">The sequence shown here is derived from an EMBL/GenBank/DDBJ whole genome shotgun (WGS) entry which is preliminary data.</text>
</comment>
<evidence type="ECO:0000313" key="1">
    <source>
        <dbReference type="EMBL" id="PZP88254.1"/>
    </source>
</evidence>
<sequence length="236" mass="26723">MQEENPNSSEYLEIIRMVDAFRYSSEYSLRGAVDNLAEIIVLLTAGESGIIPGERLLTSHTMWAKMLFTLSRIDYLYQMMRLSFLDAYDIKPLADDVTIHDGVPLPSWDDACRQTREVFGNVDFLHDKVSTGVQKILGFHQLISDTDEINTIITQFGMNITTMTVSYWRDLDYSATGISSLCSYLNGLSFGVACTDDVDFSLTRPEFSDSGLHDARDVEIMLTDPINPFVHYRKNS</sequence>
<gene>
    <name evidence="1" type="ORF">DI579_07060</name>
</gene>
<accession>A0A2W5ICX2</accession>